<keyword evidence="5 7" id="KW-1133">Transmembrane helix</keyword>
<dbReference type="CDD" id="cd06261">
    <property type="entry name" value="TM_PBP2"/>
    <property type="match status" value="1"/>
</dbReference>
<dbReference type="InterPro" id="IPR000515">
    <property type="entry name" value="MetI-like"/>
</dbReference>
<dbReference type="Gene3D" id="1.10.3720.10">
    <property type="entry name" value="MetI-like"/>
    <property type="match status" value="1"/>
</dbReference>
<evidence type="ECO:0000256" key="2">
    <source>
        <dbReference type="ARBA" id="ARBA00022448"/>
    </source>
</evidence>
<sequence>MDESDEPSEPPRFQRVEWAEIAPRRRRATPERIAFALGVAVVLGLFLYDAYVAHVYLVGSWEATPVDWAVMLAAVCLAAYGVVPAIQRPRSARRVIRAVRTRTALLGSAAALGLVAVLGLVAAPVLGEPSLAFNYAYQPPVGFTARIYNTGCLGEVLRGPGITRYCRGTLYYPLGTNYRGQPLDYLLISGARTAVYVVAFTAAFIVPLATAVGVAAGLRGGRLDDLLMAYVDVQVSVPALFLYFVGYMYFGPSLLLLLLTFGLLSWGGIARLVRSEVLQRREDGYVRLAHSLGASDRYLATRHVLPNVTNTLVPAVFHLFAVLVVAEAGVAFLGFSDIERHSWGSTIAEGLSTDPMYPHEVWWVSTVPALALAATVVAFKLAGDGLRDAFDPRTEN</sequence>
<dbReference type="Pfam" id="PF00528">
    <property type="entry name" value="BPD_transp_1"/>
    <property type="match status" value="1"/>
</dbReference>
<keyword evidence="10" id="KW-1185">Reference proteome</keyword>
<evidence type="ECO:0000256" key="4">
    <source>
        <dbReference type="ARBA" id="ARBA00022692"/>
    </source>
</evidence>
<comment type="caution">
    <text evidence="9">The sequence shown here is derived from an EMBL/GenBank/DDBJ whole genome shotgun (WGS) entry which is preliminary data.</text>
</comment>
<name>A0AAW4PC72_9EURY</name>
<evidence type="ECO:0000256" key="6">
    <source>
        <dbReference type="ARBA" id="ARBA00023136"/>
    </source>
</evidence>
<dbReference type="PANTHER" id="PTHR43386">
    <property type="entry name" value="OLIGOPEPTIDE TRANSPORT SYSTEM PERMEASE PROTEIN APPC"/>
    <property type="match status" value="1"/>
</dbReference>
<dbReference type="InterPro" id="IPR035906">
    <property type="entry name" value="MetI-like_sf"/>
</dbReference>
<feature type="transmembrane region" description="Helical" evidence="7">
    <location>
        <begin position="227"/>
        <end position="249"/>
    </location>
</feature>
<feature type="transmembrane region" description="Helical" evidence="7">
    <location>
        <begin position="312"/>
        <end position="335"/>
    </location>
</feature>
<feature type="transmembrane region" description="Helical" evidence="7">
    <location>
        <begin position="361"/>
        <end position="383"/>
    </location>
</feature>
<protein>
    <submittedName>
        <fullName evidence="9">ABC transporter permease</fullName>
    </submittedName>
</protein>
<feature type="transmembrane region" description="Helical" evidence="7">
    <location>
        <begin position="255"/>
        <end position="273"/>
    </location>
</feature>
<keyword evidence="4 7" id="KW-0812">Transmembrane</keyword>
<reference evidence="9 10" key="1">
    <citation type="submission" date="2021-06" db="EMBL/GenBank/DDBJ databases">
        <title>Halomicroarcula sp. a new haloarchaeum isolated from saline soil.</title>
        <authorList>
            <person name="Duran-Viseras A."/>
            <person name="Sanchez-Porro C."/>
            <person name="Ventosa A."/>
        </authorList>
    </citation>
    <scope>NUCLEOTIDE SEQUENCE [LARGE SCALE GENOMIC DNA]</scope>
    <source>
        <strain evidence="9 10">F27</strain>
    </source>
</reference>
<dbReference type="AlphaFoldDB" id="A0AAW4PC72"/>
<feature type="transmembrane region" description="Helical" evidence="7">
    <location>
        <begin position="33"/>
        <end position="53"/>
    </location>
</feature>
<dbReference type="PANTHER" id="PTHR43386:SF1">
    <property type="entry name" value="D,D-DIPEPTIDE TRANSPORT SYSTEM PERMEASE PROTEIN DDPC-RELATED"/>
    <property type="match status" value="1"/>
</dbReference>
<evidence type="ECO:0000256" key="1">
    <source>
        <dbReference type="ARBA" id="ARBA00004651"/>
    </source>
</evidence>
<evidence type="ECO:0000256" key="5">
    <source>
        <dbReference type="ARBA" id="ARBA00022989"/>
    </source>
</evidence>
<dbReference type="GO" id="GO:0005886">
    <property type="term" value="C:plasma membrane"/>
    <property type="evidence" value="ECO:0007669"/>
    <property type="project" value="UniProtKB-SubCell"/>
</dbReference>
<proteinExistence type="inferred from homology"/>
<feature type="transmembrane region" description="Helical" evidence="7">
    <location>
        <begin position="194"/>
        <end position="215"/>
    </location>
</feature>
<keyword evidence="3" id="KW-1003">Cell membrane</keyword>
<accession>A0AAW4PC72</accession>
<dbReference type="InterPro" id="IPR050366">
    <property type="entry name" value="BP-dependent_transpt_permease"/>
</dbReference>
<dbReference type="GO" id="GO:0055085">
    <property type="term" value="P:transmembrane transport"/>
    <property type="evidence" value="ECO:0007669"/>
    <property type="project" value="InterPro"/>
</dbReference>
<dbReference type="Proteomes" id="UP001430455">
    <property type="component" value="Unassembled WGS sequence"/>
</dbReference>
<keyword evidence="6 7" id="KW-0472">Membrane</keyword>
<keyword evidence="2 7" id="KW-0813">Transport</keyword>
<evidence type="ECO:0000256" key="3">
    <source>
        <dbReference type="ARBA" id="ARBA00022475"/>
    </source>
</evidence>
<organism evidence="9 10">
    <name type="scientific">Haloarcula nitratireducens</name>
    <dbReference type="NCBI Taxonomy" id="2487749"/>
    <lineage>
        <taxon>Archaea</taxon>
        <taxon>Methanobacteriati</taxon>
        <taxon>Methanobacteriota</taxon>
        <taxon>Stenosarchaea group</taxon>
        <taxon>Halobacteria</taxon>
        <taxon>Halobacteriales</taxon>
        <taxon>Haloarculaceae</taxon>
        <taxon>Haloarcula</taxon>
    </lineage>
</organism>
<comment type="subcellular location">
    <subcellularLocation>
        <location evidence="1 7">Cell membrane</location>
        <topology evidence="1 7">Multi-pass membrane protein</topology>
    </subcellularLocation>
</comment>
<gene>
    <name evidence="9" type="ORF">EGH23_11405</name>
</gene>
<evidence type="ECO:0000313" key="10">
    <source>
        <dbReference type="Proteomes" id="UP001430455"/>
    </source>
</evidence>
<dbReference type="PROSITE" id="PS50928">
    <property type="entry name" value="ABC_TM1"/>
    <property type="match status" value="1"/>
</dbReference>
<evidence type="ECO:0000313" key="9">
    <source>
        <dbReference type="EMBL" id="MBX0295485.1"/>
    </source>
</evidence>
<evidence type="ECO:0000256" key="7">
    <source>
        <dbReference type="RuleBase" id="RU363032"/>
    </source>
</evidence>
<dbReference type="EMBL" id="RKLT01000003">
    <property type="protein sequence ID" value="MBX0295485.1"/>
    <property type="molecule type" value="Genomic_DNA"/>
</dbReference>
<evidence type="ECO:0000259" key="8">
    <source>
        <dbReference type="PROSITE" id="PS50928"/>
    </source>
</evidence>
<feature type="domain" description="ABC transmembrane type-1" evidence="8">
    <location>
        <begin position="191"/>
        <end position="383"/>
    </location>
</feature>
<feature type="transmembrane region" description="Helical" evidence="7">
    <location>
        <begin position="104"/>
        <end position="126"/>
    </location>
</feature>
<feature type="transmembrane region" description="Helical" evidence="7">
    <location>
        <begin position="65"/>
        <end position="83"/>
    </location>
</feature>
<dbReference type="SUPFAM" id="SSF161098">
    <property type="entry name" value="MetI-like"/>
    <property type="match status" value="1"/>
</dbReference>
<comment type="similarity">
    <text evidence="7">Belongs to the binding-protein-dependent transport system permease family.</text>
</comment>